<dbReference type="InterPro" id="IPR018239">
    <property type="entry name" value="DNA_ligase_AS"/>
</dbReference>
<dbReference type="Pfam" id="PF00533">
    <property type="entry name" value="BRCT"/>
    <property type="match status" value="1"/>
</dbReference>
<comment type="caution">
    <text evidence="11">Lacks conserved residue(s) required for the propagation of feature annotation.</text>
</comment>
<evidence type="ECO:0000256" key="6">
    <source>
        <dbReference type="ARBA" id="ARBA00022833"/>
    </source>
</evidence>
<comment type="similarity">
    <text evidence="11">Belongs to the NAD-dependent DNA ligase family. LigA subfamily.</text>
</comment>
<comment type="cofactor">
    <cofactor evidence="11">
        <name>Mg(2+)</name>
        <dbReference type="ChEBI" id="CHEBI:18420"/>
    </cofactor>
    <cofactor evidence="11">
        <name>Mn(2+)</name>
        <dbReference type="ChEBI" id="CHEBI:29035"/>
    </cofactor>
</comment>
<dbReference type="EC" id="6.5.1.2" evidence="11 12"/>
<keyword evidence="2 11" id="KW-0436">Ligase</keyword>
<keyword evidence="8 11" id="KW-0520">NAD</keyword>
<dbReference type="SMART" id="SM00292">
    <property type="entry name" value="BRCT"/>
    <property type="match status" value="1"/>
</dbReference>
<dbReference type="InterPro" id="IPR013840">
    <property type="entry name" value="DNAligase_N"/>
</dbReference>
<feature type="domain" description="BRCT" evidence="13">
    <location>
        <begin position="596"/>
        <end position="665"/>
    </location>
</feature>
<dbReference type="HAMAP" id="MF_01588">
    <property type="entry name" value="DNA_ligase_A"/>
    <property type="match status" value="1"/>
</dbReference>
<evidence type="ECO:0000256" key="2">
    <source>
        <dbReference type="ARBA" id="ARBA00022598"/>
    </source>
</evidence>
<evidence type="ECO:0000256" key="5">
    <source>
        <dbReference type="ARBA" id="ARBA00022763"/>
    </source>
</evidence>
<keyword evidence="11" id="KW-0464">Manganese</keyword>
<dbReference type="Proteomes" id="UP001269819">
    <property type="component" value="Unassembled WGS sequence"/>
</dbReference>
<feature type="binding site" evidence="11">
    <location>
        <position position="294"/>
    </location>
    <ligand>
        <name>NAD(+)</name>
        <dbReference type="ChEBI" id="CHEBI:57540"/>
    </ligand>
</feature>
<keyword evidence="3 11" id="KW-0235">DNA replication</keyword>
<feature type="active site" description="N6-AMP-lysine intermediate" evidence="11">
    <location>
        <position position="119"/>
    </location>
</feature>
<dbReference type="SUPFAM" id="SSF52113">
    <property type="entry name" value="BRCT domain"/>
    <property type="match status" value="1"/>
</dbReference>
<evidence type="ECO:0000313" key="14">
    <source>
        <dbReference type="EMBL" id="MDV2079356.1"/>
    </source>
</evidence>
<evidence type="ECO:0000313" key="15">
    <source>
        <dbReference type="Proteomes" id="UP001269819"/>
    </source>
</evidence>
<dbReference type="PANTHER" id="PTHR23389:SF9">
    <property type="entry name" value="DNA LIGASE"/>
    <property type="match status" value="1"/>
</dbReference>
<feature type="binding site" evidence="11">
    <location>
        <position position="140"/>
    </location>
    <ligand>
        <name>NAD(+)</name>
        <dbReference type="ChEBI" id="CHEBI:57540"/>
    </ligand>
</feature>
<dbReference type="InterPro" id="IPR013839">
    <property type="entry name" value="DNAligase_adenylation"/>
</dbReference>
<feature type="binding site" evidence="11">
    <location>
        <position position="117"/>
    </location>
    <ligand>
        <name>NAD(+)</name>
        <dbReference type="ChEBI" id="CHEBI:57540"/>
    </ligand>
</feature>
<dbReference type="Gene3D" id="3.40.50.10190">
    <property type="entry name" value="BRCT domain"/>
    <property type="match status" value="1"/>
</dbReference>
<dbReference type="Pfam" id="PF01653">
    <property type="entry name" value="DNA_ligase_aden"/>
    <property type="match status" value="1"/>
</dbReference>
<dbReference type="CDD" id="cd00114">
    <property type="entry name" value="LIGANc"/>
    <property type="match status" value="1"/>
</dbReference>
<dbReference type="InterPro" id="IPR041663">
    <property type="entry name" value="DisA/LigA_HHH"/>
</dbReference>
<feature type="binding site" evidence="11">
    <location>
        <begin position="85"/>
        <end position="86"/>
    </location>
    <ligand>
        <name>NAD(+)</name>
        <dbReference type="ChEBI" id="CHEBI:57540"/>
    </ligand>
</feature>
<accession>A0ABU3W038</accession>
<keyword evidence="4 11" id="KW-0479">Metal-binding</keyword>
<dbReference type="Pfam" id="PF03119">
    <property type="entry name" value="DNA_ligase_ZBD"/>
    <property type="match status" value="1"/>
</dbReference>
<dbReference type="InterPro" id="IPR003583">
    <property type="entry name" value="Hlx-hairpin-Hlx_DNA-bd_motif"/>
</dbReference>
<comment type="caution">
    <text evidence="14">The sequence shown here is derived from an EMBL/GenBank/DDBJ whole genome shotgun (WGS) entry which is preliminary data.</text>
</comment>
<sequence length="679" mass="74629">MTQGEPSVAEQMDELRRQIDDHNYRYYVLDDPGIPDVEYDRLFRQLQALEAEHPELVTSDSPTQRVGAGGDTTFESVTHRIPMLSLDNAFDEDEMREFDRRIHDRLETEEAVEYVCEPKLDGLAVSLHYQNGVLTRAATRGDGYVGEDITGNVRTIPSVPLKLRGEQVPEQLEVRGEVYMPKAGFERLNKSLAEQGEKTFVNPRNAAAGSLRQKNPKVTARRPLEMCAYSVAVPDDGVLPETQWDCLHQVRKWGFRTNPEMRLADGVEACLQAYEDLLAKRADLSYEIDGIVFKVNRLDLQGRLGFVSRAPRWAIAHKFPAEEALTVLEDVEFQVGRTGAVTPVARLKPVFVGGVTVSNATLHNMDEIRRLDVRIGDTVFVRRAGDVIPQVVKVVADKRPDNAGEIALPDQCPVCDSDVIQVEGEAVARCSGGLFCPAQRKEAIRHYASRKALDIEGLGDKWIDILVDRELLKTVADIYTLRKGDLLGLERMGDKSASNLIAAIDASKTPELWRFIYALGIREVGEATAKGLARHFGTLEALAEADEEALQAVPDVGPIVAGHVRSFFDQPHNQETIAALEANGVQWQEEEMAADADARPLDGQTWVLTGTLTEMTRSEAKEKLEALGAKVAGSVSKKTACVVAGEAAGSKLAKAESLGLEVLDEAGFVAFLASHGQNG</sequence>
<evidence type="ECO:0000256" key="3">
    <source>
        <dbReference type="ARBA" id="ARBA00022705"/>
    </source>
</evidence>
<dbReference type="EMBL" id="JAWIIJ010000007">
    <property type="protein sequence ID" value="MDV2079356.1"/>
    <property type="molecule type" value="Genomic_DNA"/>
</dbReference>
<dbReference type="InterPro" id="IPR004149">
    <property type="entry name" value="Znf_DNAligase_C4"/>
</dbReference>
<comment type="catalytic activity">
    <reaction evidence="10 11 12">
        <text>NAD(+) + (deoxyribonucleotide)n-3'-hydroxyl + 5'-phospho-(deoxyribonucleotide)m = (deoxyribonucleotide)n+m + AMP + beta-nicotinamide D-nucleotide.</text>
        <dbReference type="EC" id="6.5.1.2"/>
    </reaction>
</comment>
<evidence type="ECO:0000256" key="10">
    <source>
        <dbReference type="ARBA" id="ARBA00034005"/>
    </source>
</evidence>
<feature type="binding site" evidence="11">
    <location>
        <position position="436"/>
    </location>
    <ligand>
        <name>Zn(2+)</name>
        <dbReference type="ChEBI" id="CHEBI:29105"/>
    </ligand>
</feature>
<dbReference type="NCBIfam" id="TIGR00575">
    <property type="entry name" value="dnlj"/>
    <property type="match status" value="1"/>
</dbReference>
<dbReference type="Pfam" id="PF12826">
    <property type="entry name" value="HHH_2"/>
    <property type="match status" value="1"/>
</dbReference>
<keyword evidence="9 11" id="KW-0234">DNA repair</keyword>
<evidence type="ECO:0000256" key="12">
    <source>
        <dbReference type="RuleBase" id="RU000618"/>
    </source>
</evidence>
<comment type="function">
    <text evidence="1 11">DNA ligase that catalyzes the formation of phosphodiester linkages between 5'-phosphoryl and 3'-hydroxyl groups in double-stranded DNA using NAD as a coenzyme and as the energy source for the reaction. It is essential for DNA replication and repair of damaged DNA.</text>
</comment>
<dbReference type="CDD" id="cd17748">
    <property type="entry name" value="BRCT_DNA_ligase_like"/>
    <property type="match status" value="1"/>
</dbReference>
<evidence type="ECO:0000256" key="11">
    <source>
        <dbReference type="HAMAP-Rule" id="MF_01588"/>
    </source>
</evidence>
<gene>
    <name evidence="11 14" type="primary">ligA</name>
    <name evidence="14" type="ORF">RYS15_11700</name>
</gene>
<name>A0ABU3W038_9GAMM</name>
<keyword evidence="6 11" id="KW-0862">Zinc</keyword>
<feature type="binding site" evidence="11">
    <location>
        <begin position="36"/>
        <end position="40"/>
    </location>
    <ligand>
        <name>NAD(+)</name>
        <dbReference type="ChEBI" id="CHEBI:57540"/>
    </ligand>
</feature>
<keyword evidence="7 11" id="KW-0460">Magnesium</keyword>
<dbReference type="SUPFAM" id="SSF50249">
    <property type="entry name" value="Nucleic acid-binding proteins"/>
    <property type="match status" value="1"/>
</dbReference>
<evidence type="ECO:0000259" key="13">
    <source>
        <dbReference type="PROSITE" id="PS50172"/>
    </source>
</evidence>
<dbReference type="InterPro" id="IPR001679">
    <property type="entry name" value="DNA_ligase"/>
</dbReference>
<dbReference type="GO" id="GO:0003911">
    <property type="term" value="F:DNA ligase (NAD+) activity"/>
    <property type="evidence" value="ECO:0007669"/>
    <property type="project" value="UniProtKB-EC"/>
</dbReference>
<dbReference type="SMART" id="SM00278">
    <property type="entry name" value="HhH1"/>
    <property type="match status" value="3"/>
</dbReference>
<dbReference type="Gene3D" id="1.10.287.610">
    <property type="entry name" value="Helix hairpin bin"/>
    <property type="match status" value="1"/>
</dbReference>
<evidence type="ECO:0000256" key="9">
    <source>
        <dbReference type="ARBA" id="ARBA00023204"/>
    </source>
</evidence>
<proteinExistence type="inferred from homology"/>
<feature type="binding site" evidence="11">
    <location>
        <position position="415"/>
    </location>
    <ligand>
        <name>Zn(2+)</name>
        <dbReference type="ChEBI" id="CHEBI:29105"/>
    </ligand>
</feature>
<evidence type="ECO:0000256" key="8">
    <source>
        <dbReference type="ARBA" id="ARBA00023027"/>
    </source>
</evidence>
<dbReference type="InterPro" id="IPR036420">
    <property type="entry name" value="BRCT_dom_sf"/>
</dbReference>
<organism evidence="14 15">
    <name type="scientific">Marinobacter xestospongiae</name>
    <dbReference type="NCBI Taxonomy" id="994319"/>
    <lineage>
        <taxon>Bacteria</taxon>
        <taxon>Pseudomonadati</taxon>
        <taxon>Pseudomonadota</taxon>
        <taxon>Gammaproteobacteria</taxon>
        <taxon>Pseudomonadales</taxon>
        <taxon>Marinobacteraceae</taxon>
        <taxon>Marinobacter</taxon>
    </lineage>
</organism>
<dbReference type="Gene3D" id="3.30.470.30">
    <property type="entry name" value="DNA ligase/mRNA capping enzyme"/>
    <property type="match status" value="1"/>
</dbReference>
<evidence type="ECO:0000256" key="7">
    <source>
        <dbReference type="ARBA" id="ARBA00022842"/>
    </source>
</evidence>
<dbReference type="SMART" id="SM00532">
    <property type="entry name" value="LIGANc"/>
    <property type="match status" value="1"/>
</dbReference>
<dbReference type="SUPFAM" id="SSF56091">
    <property type="entry name" value="DNA ligase/mRNA capping enzyme, catalytic domain"/>
    <property type="match status" value="1"/>
</dbReference>
<dbReference type="InterPro" id="IPR001357">
    <property type="entry name" value="BRCT_dom"/>
</dbReference>
<dbReference type="InterPro" id="IPR033136">
    <property type="entry name" value="DNA_ligase_CS"/>
</dbReference>
<evidence type="ECO:0000256" key="4">
    <source>
        <dbReference type="ARBA" id="ARBA00022723"/>
    </source>
</evidence>
<dbReference type="Gene3D" id="2.40.50.140">
    <property type="entry name" value="Nucleic acid-binding proteins"/>
    <property type="match status" value="1"/>
</dbReference>
<dbReference type="PANTHER" id="PTHR23389">
    <property type="entry name" value="CHROMOSOME TRANSMISSION FIDELITY FACTOR 18"/>
    <property type="match status" value="1"/>
</dbReference>
<dbReference type="InterPro" id="IPR012340">
    <property type="entry name" value="NA-bd_OB-fold"/>
</dbReference>
<dbReference type="PIRSF" id="PIRSF001604">
    <property type="entry name" value="LigA"/>
    <property type="match status" value="1"/>
</dbReference>
<evidence type="ECO:0000256" key="1">
    <source>
        <dbReference type="ARBA" id="ARBA00004067"/>
    </source>
</evidence>
<feature type="binding site" evidence="11">
    <location>
        <position position="177"/>
    </location>
    <ligand>
        <name>NAD(+)</name>
        <dbReference type="ChEBI" id="CHEBI:57540"/>
    </ligand>
</feature>
<dbReference type="NCBIfam" id="NF005932">
    <property type="entry name" value="PRK07956.1"/>
    <property type="match status" value="1"/>
</dbReference>
<dbReference type="Gene3D" id="1.10.150.20">
    <property type="entry name" value="5' to 3' exonuclease, C-terminal subdomain"/>
    <property type="match status" value="2"/>
</dbReference>
<dbReference type="SUPFAM" id="SSF47781">
    <property type="entry name" value="RuvA domain 2-like"/>
    <property type="match status" value="1"/>
</dbReference>
<dbReference type="Gene3D" id="6.20.10.30">
    <property type="match status" value="1"/>
</dbReference>
<protein>
    <recommendedName>
        <fullName evidence="11 12">DNA ligase</fullName>
        <ecNumber evidence="11 12">6.5.1.2</ecNumber>
    </recommendedName>
    <alternativeName>
        <fullName evidence="11">Polydeoxyribonucleotide synthase [NAD(+)]</fullName>
    </alternativeName>
</protein>
<dbReference type="PROSITE" id="PS01055">
    <property type="entry name" value="DNA_LIGASE_N1"/>
    <property type="match status" value="1"/>
</dbReference>
<keyword evidence="5 11" id="KW-0227">DNA damage</keyword>
<dbReference type="RefSeq" id="WP_316973923.1">
    <property type="nucleotide sequence ID" value="NZ_JAWIIJ010000007.1"/>
</dbReference>
<feature type="binding site" evidence="11">
    <location>
        <position position="412"/>
    </location>
    <ligand>
        <name>Zn(2+)</name>
        <dbReference type="ChEBI" id="CHEBI:29105"/>
    </ligand>
</feature>
<reference evidence="14 15" key="1">
    <citation type="submission" date="2023-10" db="EMBL/GenBank/DDBJ databases">
        <title>Characteristics and mechanism of a salt-tolerant marine origin heterotrophic nitrifying- aerobic denitrifying bacteria Marinobacter xestospongiae HN1.</title>
        <authorList>
            <person name="Qi R."/>
        </authorList>
    </citation>
    <scope>NUCLEOTIDE SEQUENCE [LARGE SCALE GENOMIC DNA]</scope>
    <source>
        <strain evidence="14 15">HN1</strain>
    </source>
</reference>
<dbReference type="PROSITE" id="PS50172">
    <property type="entry name" value="BRCT"/>
    <property type="match status" value="1"/>
</dbReference>
<dbReference type="InterPro" id="IPR010994">
    <property type="entry name" value="RuvA_2-like"/>
</dbReference>
<dbReference type="Pfam" id="PF03120">
    <property type="entry name" value="OB_DNA_ligase"/>
    <property type="match status" value="1"/>
</dbReference>
<dbReference type="PROSITE" id="PS01056">
    <property type="entry name" value="DNA_LIGASE_N2"/>
    <property type="match status" value="1"/>
</dbReference>
<keyword evidence="15" id="KW-1185">Reference proteome</keyword>
<feature type="binding site" evidence="11">
    <location>
        <position position="318"/>
    </location>
    <ligand>
        <name>NAD(+)</name>
        <dbReference type="ChEBI" id="CHEBI:57540"/>
    </ligand>
</feature>
<dbReference type="InterPro" id="IPR004150">
    <property type="entry name" value="NAD_DNA_ligase_OB"/>
</dbReference>